<dbReference type="Gene3D" id="3.20.20.370">
    <property type="entry name" value="Glycoside hydrolase/deacetylase"/>
    <property type="match status" value="1"/>
</dbReference>
<dbReference type="SUPFAM" id="SSF88713">
    <property type="entry name" value="Glycoside hydrolase/deacetylase"/>
    <property type="match status" value="1"/>
</dbReference>
<evidence type="ECO:0000313" key="4">
    <source>
        <dbReference type="EMBL" id="RWU09395.1"/>
    </source>
</evidence>
<evidence type="ECO:0000313" key="3">
    <source>
        <dbReference type="EMBL" id="OAO79413.1"/>
    </source>
</evidence>
<dbReference type="OrthoDB" id="9812065at2"/>
<evidence type="ECO:0000313" key="5">
    <source>
        <dbReference type="Proteomes" id="UP000078336"/>
    </source>
</evidence>
<dbReference type="InterPro" id="IPR050248">
    <property type="entry name" value="Polysacc_deacetylase_ArnD"/>
</dbReference>
<dbReference type="EMBL" id="LUCQ01000089">
    <property type="protein sequence ID" value="OAO79413.1"/>
    <property type="molecule type" value="Genomic_DNA"/>
</dbReference>
<reference evidence="3 5" key="1">
    <citation type="submission" date="2016-03" db="EMBL/GenBank/DDBJ databases">
        <title>Spore heat resistance.</title>
        <authorList>
            <person name="Boekhorst J."/>
            <person name="Berendsen E.M."/>
            <person name="Wells-Bennik M.H."/>
            <person name="Kuipers O.P."/>
        </authorList>
    </citation>
    <scope>NUCLEOTIDE SEQUENCE [LARGE SCALE GENOMIC DNA]</scope>
    <source>
        <strain evidence="3 5">AF16</strain>
    </source>
</reference>
<keyword evidence="1" id="KW-1133">Transmembrane helix</keyword>
<protein>
    <submittedName>
        <fullName evidence="3">Chitooligosaccharide deacetylase</fullName>
    </submittedName>
    <submittedName>
        <fullName evidence="4">Polysaccharide deacetylase family protein</fullName>
    </submittedName>
</protein>
<keyword evidence="1" id="KW-0472">Membrane</keyword>
<accession>A0A178TDH6</accession>
<dbReference type="Proteomes" id="UP000286434">
    <property type="component" value="Unassembled WGS sequence"/>
</dbReference>
<dbReference type="EMBL" id="SBBW01000063">
    <property type="protein sequence ID" value="RWU09395.1"/>
    <property type="molecule type" value="Genomic_DNA"/>
</dbReference>
<organism evidence="3 5">
    <name type="scientific">Anoxybacillus flavithermus</name>
    <dbReference type="NCBI Taxonomy" id="33934"/>
    <lineage>
        <taxon>Bacteria</taxon>
        <taxon>Bacillati</taxon>
        <taxon>Bacillota</taxon>
        <taxon>Bacilli</taxon>
        <taxon>Bacillales</taxon>
        <taxon>Anoxybacillaceae</taxon>
        <taxon>Anoxybacillus</taxon>
    </lineage>
</organism>
<dbReference type="PROSITE" id="PS51677">
    <property type="entry name" value="NODB"/>
    <property type="match status" value="1"/>
</dbReference>
<dbReference type="InterPro" id="IPR002509">
    <property type="entry name" value="NODB_dom"/>
</dbReference>
<evidence type="ECO:0000256" key="1">
    <source>
        <dbReference type="SAM" id="Phobius"/>
    </source>
</evidence>
<feature type="domain" description="NodB homology" evidence="2">
    <location>
        <begin position="34"/>
        <end position="220"/>
    </location>
</feature>
<reference evidence="4 6" key="2">
    <citation type="submission" date="2019-01" db="EMBL/GenBank/DDBJ databases">
        <title>Anoxybacillus flavithermus in powdered infant formula.</title>
        <authorList>
            <person name="Rhee M.S."/>
            <person name="Choi I.-G."/>
            <person name="Cho T.J."/>
            <person name="Park B."/>
        </authorList>
    </citation>
    <scope>NUCLEOTIDE SEQUENCE [LARGE SCALE GENOMIC DNA]</scope>
    <source>
        <strain evidence="4 6">FHS-PPAM212</strain>
    </source>
</reference>
<evidence type="ECO:0000313" key="6">
    <source>
        <dbReference type="Proteomes" id="UP000286434"/>
    </source>
</evidence>
<dbReference type="GO" id="GO:0016810">
    <property type="term" value="F:hydrolase activity, acting on carbon-nitrogen (but not peptide) bonds"/>
    <property type="evidence" value="ECO:0007669"/>
    <property type="project" value="InterPro"/>
</dbReference>
<dbReference type="PANTHER" id="PTHR10587:SF137">
    <property type="entry name" value="4-DEOXY-4-FORMAMIDO-L-ARABINOSE-PHOSPHOUNDECAPRENOL DEFORMYLASE ARND-RELATED"/>
    <property type="match status" value="1"/>
</dbReference>
<proteinExistence type="predicted"/>
<dbReference type="Proteomes" id="UP000078336">
    <property type="component" value="Unassembled WGS sequence"/>
</dbReference>
<dbReference type="CDD" id="cd10959">
    <property type="entry name" value="CE4_NodB_like_3"/>
    <property type="match status" value="1"/>
</dbReference>
<dbReference type="AlphaFoldDB" id="A0A178TDH6"/>
<dbReference type="RefSeq" id="WP_004888731.1">
    <property type="nucleotide sequence ID" value="NZ_CP021838.1"/>
</dbReference>
<evidence type="ECO:0000259" key="2">
    <source>
        <dbReference type="PROSITE" id="PS51677"/>
    </source>
</evidence>
<gene>
    <name evidence="4" type="ORF">EA138_11760</name>
    <name evidence="3" type="ORF">TAF16_1473</name>
</gene>
<feature type="transmembrane region" description="Helical" evidence="1">
    <location>
        <begin position="6"/>
        <end position="23"/>
    </location>
</feature>
<sequence>MTYIWLIALFFIYSICPTWLIRLSSFRVQKRVKDGVALTFDDGPDPTYTAQLLDILKKYDVKATFFVVGWKAKAYPHLIKRMHEEGHTIGLHHYYHTSNWFLPPFVAEWELHRSARIIEQITGVRPVYYRPPWGHINIWTLFMQKKYKTVMWTYILGDWNASLGVARLYERLTKSIEDGAIIVLHDSGSTMGADQDAPANMLQALERLLQRTHVKWVKIGEEQRRTREWKRTAF</sequence>
<dbReference type="Pfam" id="PF01522">
    <property type="entry name" value="Polysacc_deac_1"/>
    <property type="match status" value="1"/>
</dbReference>
<dbReference type="InterPro" id="IPR011330">
    <property type="entry name" value="Glyco_hydro/deAcase_b/a-brl"/>
</dbReference>
<keyword evidence="5" id="KW-1185">Reference proteome</keyword>
<dbReference type="GO" id="GO:0005975">
    <property type="term" value="P:carbohydrate metabolic process"/>
    <property type="evidence" value="ECO:0007669"/>
    <property type="project" value="InterPro"/>
</dbReference>
<dbReference type="PANTHER" id="PTHR10587">
    <property type="entry name" value="GLYCOSYL TRANSFERASE-RELATED"/>
    <property type="match status" value="1"/>
</dbReference>
<comment type="caution">
    <text evidence="3">The sequence shown here is derived from an EMBL/GenBank/DDBJ whole genome shotgun (WGS) entry which is preliminary data.</text>
</comment>
<name>A0A178TDH6_9BACL</name>
<keyword evidence="1" id="KW-0812">Transmembrane</keyword>
<dbReference type="PATRIC" id="fig|33934.7.peg.395"/>